<evidence type="ECO:0000313" key="2">
    <source>
        <dbReference type="EMBL" id="PHT67444.1"/>
    </source>
</evidence>
<comment type="caution">
    <text evidence="2">The sequence shown here is derived from an EMBL/GenBank/DDBJ whole genome shotgun (WGS) entry which is preliminary data.</text>
</comment>
<evidence type="ECO:0000259" key="1">
    <source>
        <dbReference type="PROSITE" id="PS50181"/>
    </source>
</evidence>
<organism evidence="2 3">
    <name type="scientific">Capsicum annuum</name>
    <name type="common">Capsicum pepper</name>
    <dbReference type="NCBI Taxonomy" id="4072"/>
    <lineage>
        <taxon>Eukaryota</taxon>
        <taxon>Viridiplantae</taxon>
        <taxon>Streptophyta</taxon>
        <taxon>Embryophyta</taxon>
        <taxon>Tracheophyta</taxon>
        <taxon>Spermatophyta</taxon>
        <taxon>Magnoliopsida</taxon>
        <taxon>eudicotyledons</taxon>
        <taxon>Gunneridae</taxon>
        <taxon>Pentapetalae</taxon>
        <taxon>asterids</taxon>
        <taxon>lamiids</taxon>
        <taxon>Solanales</taxon>
        <taxon>Solanaceae</taxon>
        <taxon>Solanoideae</taxon>
        <taxon>Capsiceae</taxon>
        <taxon>Capsicum</taxon>
    </lineage>
</organism>
<feature type="domain" description="F-box" evidence="1">
    <location>
        <begin position="32"/>
        <end position="66"/>
    </location>
</feature>
<gene>
    <name evidence="2" type="ORF">T459_26931</name>
</gene>
<dbReference type="Gramene" id="PHT67444">
    <property type="protein sequence ID" value="PHT67444"/>
    <property type="gene ID" value="T459_26931"/>
</dbReference>
<dbReference type="InterPro" id="IPR001810">
    <property type="entry name" value="F-box_dom"/>
</dbReference>
<keyword evidence="3" id="KW-1185">Reference proteome</keyword>
<dbReference type="SUPFAM" id="SSF81383">
    <property type="entry name" value="F-box domain"/>
    <property type="match status" value="1"/>
</dbReference>
<dbReference type="Gene3D" id="3.80.10.10">
    <property type="entry name" value="Ribonuclease Inhibitor"/>
    <property type="match status" value="1"/>
</dbReference>
<reference evidence="2 3" key="1">
    <citation type="journal article" date="2014" name="Nat. Genet.">
        <title>Genome sequence of the hot pepper provides insights into the evolution of pungency in Capsicum species.</title>
        <authorList>
            <person name="Kim S."/>
            <person name="Park M."/>
            <person name="Yeom S.I."/>
            <person name="Kim Y.M."/>
            <person name="Lee J.M."/>
            <person name="Lee H.A."/>
            <person name="Seo E."/>
            <person name="Choi J."/>
            <person name="Cheong K."/>
            <person name="Kim K.T."/>
            <person name="Jung K."/>
            <person name="Lee G.W."/>
            <person name="Oh S.K."/>
            <person name="Bae C."/>
            <person name="Kim S.B."/>
            <person name="Lee H.Y."/>
            <person name="Kim S.Y."/>
            <person name="Kim M.S."/>
            <person name="Kang B.C."/>
            <person name="Jo Y.D."/>
            <person name="Yang H.B."/>
            <person name="Jeong H.J."/>
            <person name="Kang W.H."/>
            <person name="Kwon J.K."/>
            <person name="Shin C."/>
            <person name="Lim J.Y."/>
            <person name="Park J.H."/>
            <person name="Huh J.H."/>
            <person name="Kim J.S."/>
            <person name="Kim B.D."/>
            <person name="Cohen O."/>
            <person name="Paran I."/>
            <person name="Suh M.C."/>
            <person name="Lee S.B."/>
            <person name="Kim Y.K."/>
            <person name="Shin Y."/>
            <person name="Noh S.J."/>
            <person name="Park J."/>
            <person name="Seo Y.S."/>
            <person name="Kwon S.Y."/>
            <person name="Kim H.A."/>
            <person name="Park J.M."/>
            <person name="Kim H.J."/>
            <person name="Choi S.B."/>
            <person name="Bosland P.W."/>
            <person name="Reeves G."/>
            <person name="Jo S.H."/>
            <person name="Lee B.W."/>
            <person name="Cho H.T."/>
            <person name="Choi H.S."/>
            <person name="Lee M.S."/>
            <person name="Yu Y."/>
            <person name="Do Choi Y."/>
            <person name="Park B.S."/>
            <person name="van Deynze A."/>
            <person name="Ashrafi H."/>
            <person name="Hill T."/>
            <person name="Kim W.T."/>
            <person name="Pai H.S."/>
            <person name="Ahn H.K."/>
            <person name="Yeam I."/>
            <person name="Giovannoni J.J."/>
            <person name="Rose J.K."/>
            <person name="Sorensen I."/>
            <person name="Lee S.J."/>
            <person name="Kim R.W."/>
            <person name="Choi I.Y."/>
            <person name="Choi B.S."/>
            <person name="Lim J.S."/>
            <person name="Lee Y.H."/>
            <person name="Choi D."/>
        </authorList>
    </citation>
    <scope>NUCLEOTIDE SEQUENCE [LARGE SCALE GENOMIC DNA]</scope>
    <source>
        <strain evidence="3">cv. CM334</strain>
    </source>
</reference>
<dbReference type="STRING" id="4072.A0A2G2YCI6"/>
<reference evidence="2 3" key="2">
    <citation type="journal article" date="2017" name="Genome Biol.">
        <title>New reference genome sequences of hot pepper reveal the massive evolution of plant disease-resistance genes by retroduplication.</title>
        <authorList>
            <person name="Kim S."/>
            <person name="Park J."/>
            <person name="Yeom S.I."/>
            <person name="Kim Y.M."/>
            <person name="Seo E."/>
            <person name="Kim K.T."/>
            <person name="Kim M.S."/>
            <person name="Lee J.M."/>
            <person name="Cheong K."/>
            <person name="Shin H.S."/>
            <person name="Kim S.B."/>
            <person name="Han K."/>
            <person name="Lee J."/>
            <person name="Park M."/>
            <person name="Lee H.A."/>
            <person name="Lee H.Y."/>
            <person name="Lee Y."/>
            <person name="Oh S."/>
            <person name="Lee J.H."/>
            <person name="Choi E."/>
            <person name="Choi E."/>
            <person name="Lee S.E."/>
            <person name="Jeon J."/>
            <person name="Kim H."/>
            <person name="Choi G."/>
            <person name="Song H."/>
            <person name="Lee J."/>
            <person name="Lee S.C."/>
            <person name="Kwon J.K."/>
            <person name="Lee H.Y."/>
            <person name="Koo N."/>
            <person name="Hong Y."/>
            <person name="Kim R.W."/>
            <person name="Kang W.H."/>
            <person name="Huh J.H."/>
            <person name="Kang B.C."/>
            <person name="Yang T.J."/>
            <person name="Lee Y.H."/>
            <person name="Bennetzen J.L."/>
            <person name="Choi D."/>
        </authorList>
    </citation>
    <scope>NUCLEOTIDE SEQUENCE [LARGE SCALE GENOMIC DNA]</scope>
    <source>
        <strain evidence="3">cv. CM334</strain>
    </source>
</reference>
<dbReference type="InterPro" id="IPR053781">
    <property type="entry name" value="F-box_AtFBL13-like"/>
</dbReference>
<dbReference type="Pfam" id="PF00646">
    <property type="entry name" value="F-box"/>
    <property type="match status" value="1"/>
</dbReference>
<dbReference type="AlphaFoldDB" id="A0A2G2YCI6"/>
<dbReference type="PROSITE" id="PS50181">
    <property type="entry name" value="FBOX"/>
    <property type="match status" value="1"/>
</dbReference>
<accession>A0A2G2YCI6</accession>
<dbReference type="CDD" id="cd22160">
    <property type="entry name" value="F-box_AtFBL13-like"/>
    <property type="match status" value="1"/>
</dbReference>
<proteinExistence type="predicted"/>
<dbReference type="InterPro" id="IPR036047">
    <property type="entry name" value="F-box-like_dom_sf"/>
</dbReference>
<sequence>MSCGELAAMNCYFCQSFNMMPPNRRKQLLSPPDILSNLPDSLINDILTRLPLRDAVRTSILSRKWRYNWNGIQHLVLNLPRDKQHDLLHANQYKLPSSLFTCSQLKHLFLQQCLIRPPPLFKGFDKLVILELIEVTISSELLGSLIYHSPLLDHLVLDANKVSHHIEISAPKLRSFFFSGNINFLHLKNVPLLSKVCYEPIDLFVKAEHDLVKIFESIPALKNLCWDQCLQMSVFSDELCNEPVPRDAIDKIPASFSDMTFNQLKTVKIKHVSGAEDEMQLIKVLLAKSPALVKMVIEPQSMEDKKSLKVLEEITNFQWASSKAQLDLHVSSIRS</sequence>
<dbReference type="PANTHER" id="PTHR31639:SF283">
    <property type="entry name" value="F-BOX DOMAIN-CONTAINING PROTEIN"/>
    <property type="match status" value="1"/>
</dbReference>
<dbReference type="PANTHER" id="PTHR31639">
    <property type="entry name" value="F-BOX PROTEIN-LIKE"/>
    <property type="match status" value="1"/>
</dbReference>
<dbReference type="SMART" id="SM00256">
    <property type="entry name" value="FBOX"/>
    <property type="match status" value="1"/>
</dbReference>
<dbReference type="InterPro" id="IPR032675">
    <property type="entry name" value="LRR_dom_sf"/>
</dbReference>
<name>A0A2G2YCI6_CAPAN</name>
<dbReference type="OMA" id="LECFSWD"/>
<dbReference type="SUPFAM" id="SSF52047">
    <property type="entry name" value="RNI-like"/>
    <property type="match status" value="1"/>
</dbReference>
<protein>
    <recommendedName>
        <fullName evidence="1">F-box domain-containing protein</fullName>
    </recommendedName>
</protein>
<dbReference type="Proteomes" id="UP000222542">
    <property type="component" value="Unassembled WGS sequence"/>
</dbReference>
<dbReference type="EMBL" id="AYRZ02000011">
    <property type="protein sequence ID" value="PHT67444.1"/>
    <property type="molecule type" value="Genomic_DNA"/>
</dbReference>
<evidence type="ECO:0000313" key="3">
    <source>
        <dbReference type="Proteomes" id="UP000222542"/>
    </source>
</evidence>
<dbReference type="Pfam" id="PF24758">
    <property type="entry name" value="LRR_At5g56370"/>
    <property type="match status" value="1"/>
</dbReference>
<dbReference type="InterPro" id="IPR006566">
    <property type="entry name" value="FBD"/>
</dbReference>
<dbReference type="SMART" id="SM00579">
    <property type="entry name" value="FBD"/>
    <property type="match status" value="1"/>
</dbReference>
<dbReference type="InterPro" id="IPR055411">
    <property type="entry name" value="LRR_FXL15/At3g58940/PEG3-like"/>
</dbReference>